<evidence type="ECO:0000256" key="2">
    <source>
        <dbReference type="ARBA" id="ARBA00022618"/>
    </source>
</evidence>
<feature type="compositionally biased region" description="Basic and acidic residues" evidence="6">
    <location>
        <begin position="107"/>
        <end position="120"/>
    </location>
</feature>
<feature type="region of interest" description="Disordered" evidence="6">
    <location>
        <begin position="595"/>
        <end position="615"/>
    </location>
</feature>
<evidence type="ECO:0000256" key="4">
    <source>
        <dbReference type="ARBA" id="ARBA00022776"/>
    </source>
</evidence>
<dbReference type="RefSeq" id="XP_018128488.1">
    <property type="nucleotide sequence ID" value="XM_018275690.2"/>
</dbReference>
<feature type="compositionally biased region" description="Polar residues" evidence="6">
    <location>
        <begin position="439"/>
        <end position="449"/>
    </location>
</feature>
<name>A0A1B8GG04_9PEZI</name>
<evidence type="ECO:0000256" key="5">
    <source>
        <dbReference type="ARBA" id="ARBA00023306"/>
    </source>
</evidence>
<dbReference type="GO" id="GO:0031145">
    <property type="term" value="P:anaphase-promoting complex-dependent catabolic process"/>
    <property type="evidence" value="ECO:0007669"/>
    <property type="project" value="TreeGrafter"/>
</dbReference>
<comment type="similarity">
    <text evidence="1">Belongs to the APC1 family.</text>
</comment>
<feature type="domain" description="Anaphase-promoting complex subunit 1 N-terminal" evidence="7">
    <location>
        <begin position="30"/>
        <end position="790"/>
    </location>
</feature>
<evidence type="ECO:0000256" key="3">
    <source>
        <dbReference type="ARBA" id="ARBA00022737"/>
    </source>
</evidence>
<dbReference type="InterPro" id="IPR011989">
    <property type="entry name" value="ARM-like"/>
</dbReference>
<evidence type="ECO:0000256" key="6">
    <source>
        <dbReference type="SAM" id="MobiDB-lite"/>
    </source>
</evidence>
<organism evidence="9 10">
    <name type="scientific">Pseudogymnoascus verrucosus</name>
    <dbReference type="NCBI Taxonomy" id="342668"/>
    <lineage>
        <taxon>Eukaryota</taxon>
        <taxon>Fungi</taxon>
        <taxon>Dikarya</taxon>
        <taxon>Ascomycota</taxon>
        <taxon>Pezizomycotina</taxon>
        <taxon>Leotiomycetes</taxon>
        <taxon>Thelebolales</taxon>
        <taxon>Thelebolaceae</taxon>
        <taxon>Pseudogymnoascus</taxon>
    </lineage>
</organism>
<dbReference type="InterPro" id="IPR049255">
    <property type="entry name" value="Apc1_N"/>
</dbReference>
<evidence type="ECO:0000256" key="1">
    <source>
        <dbReference type="ARBA" id="ARBA00010547"/>
    </source>
</evidence>
<dbReference type="OrthoDB" id="26401at2759"/>
<dbReference type="InterPro" id="IPR024990">
    <property type="entry name" value="Apc1"/>
</dbReference>
<dbReference type="GO" id="GO:0051301">
    <property type="term" value="P:cell division"/>
    <property type="evidence" value="ECO:0007669"/>
    <property type="project" value="UniProtKB-KW"/>
</dbReference>
<dbReference type="Gene3D" id="1.25.10.10">
    <property type="entry name" value="Leucine-rich Repeat Variant"/>
    <property type="match status" value="2"/>
</dbReference>
<keyword evidence="3" id="KW-0677">Repeat</keyword>
<dbReference type="GO" id="GO:0007091">
    <property type="term" value="P:metaphase/anaphase transition of mitotic cell cycle"/>
    <property type="evidence" value="ECO:0007669"/>
    <property type="project" value="TreeGrafter"/>
</dbReference>
<evidence type="ECO:0000313" key="10">
    <source>
        <dbReference type="Proteomes" id="UP000091956"/>
    </source>
</evidence>
<accession>A0A1B8GG04</accession>
<keyword evidence="5" id="KW-0131">Cell cycle</keyword>
<protein>
    <submittedName>
        <fullName evidence="9">Anaphase-promoting complex subunit 1</fullName>
    </submittedName>
</protein>
<dbReference type="Pfam" id="PF21282">
    <property type="entry name" value="APC1_3rd"/>
    <property type="match status" value="1"/>
</dbReference>
<sequence length="1958" mass="217150">MASVTSLGLHYPTALQYLQQEHLLSEDPAPDTYEWQTIANDDEGVAGYDELVTTKTCVVWCRGGIVRKSFRFEIEDEPVTQALLTSFSTEHTKRHFDRNKTASADSQPHHADAERTTTLDEEHSRSKALVVFLRTQAHIYFLSGTSHIVHLPFEVEHAIASTNGLILQRKLQSEKLAPLSLKFPRVPPNSFMTSQPQPWSAASSIQSTFSIASLGSPQQLNLPPTSLLGDLWQSPPRKDDSRWPRLFSLTDPLAELGLVVASAKVNGARRSSLRAVAIDPADEIIHVTDPHNVTETNMDVEGSVTLAVTLNRETSMYTVWTMEYVNQEEPLVRKPSRTSDVKPRRRSSFMPGTGATTPVANTQHTFRESFGGAGAGISILKPSKRREDDAVKQNVDFVSSLDPDSEINGVPRRKSRRVSSMLARGDLSASASHDRSMFSEMSTVGQQPNPRVDSMGGHNGRASFGFHKGFKNSTSNQLPLNSSVNSFLEAPIDDLLEELKAGGDFEGFHNMGLEDEDFEGLRKEIVFTKIESIPVERSNLRYSTQHKPAQSQCRVFTLAAPSSSLQRNQIFLCILDPEEKKFVVVTLNSTLSKKKRTPQGAQKAKKQNPDGTKDPVVNWGDVVRADHVIDACKVFDGGISRILVLSETTDGFGELTLQAPWGLLMKISVPDRLVMNNILSLGYNGQPHTKSEENRTKMLSSGPRALRGLRNPLPGGMVDIVDEEGRSHQLHLRMEARLPLVKNVLDACKYVLPNKGGEAVLAGWWNIRQWLTDKPYIGCDNEWSALVVSLFILVLPFRDLRAKPLRASPRKPRAGSVRTGRTVDSATKDVDDILHRECTMGNSLPSWALTSGWDWLRKEDKPNLITPPKPLGDENSFLQRHVNIAQDYLNTALGDAAVGASGYLPTAHSQSPDLRMEALTQIISGLHLLHEEYKLNIATVDSLTTGRASLASVLSQMCRWIGWNDWADSYDIEDAVAEGVAFNPTTATVLAQPSLPPSIYDWIEKSLTVKINTPFMALTDVKNRTYSNGGSIIEQESSSITPRTSLFRKLFTVVHPSASSIEIVEALYAAGFTTHILDTLPEALLIPFREALIDCQSHLQVSWGRELLSLVGREDVNMLLFPEQRERVAYASPLAPTHESSNDVHSICLSLSEQETVGAFDGSAEVDRQSISRLIFKDDRRLNEAAKILNTSKPTLARCEPEPDWSESDLLEAQKVHVQELAVRTLAVPPGRGLLYFSARVPLLTEKFPIGGFNLHCVFKPANNTVGVDKNAFTEEKVCWAFFHAGVSAGLGISRQARGIDTSWILFNKPQELSNRHAGFLLALGLNGHLKCVAKWVAFKYLTPKHTMTSIGLLLGLAASYLGTMDSLITRLLSVHVTRMLPPGAAELNLSPLTQTTGIMGIGLLYCNTQHRRMSEIMLSEIEHVETEVLDEPLRNEGYRLAAGFALGFINLGKGSDLRGLHDMQLTERLLKLAVGSKKVNLIHVLDKATAGAVIAIALIFMKSEDHALARKIDVPSSILQFDYIRPDTFLLRTLATHLIMWSKIEATASWIEKNLPREYKFKSSLTSVHHLSAEDLPFYNILGGLCFSIALRYSGTGDLRVRDLLVHYLDQFMRICALPASNYDQKLARNTIRNCQDLLALCAATVMAGSGDLVVFRRLRVLRGRDDNETPYGSHMAAHVAIGALFLAGGTHTFGTSNLAIAALMAAFYPLFPTSILDNKSHLQAFRHFWVLATEARCVVARDIDTNMPVSIPLEISLRTDKFTTGTNPSVSRHAPCLLPEIDNIISVGTESREFWNVVLDFEKNPDHLKAFKSTQTIYVRRRPAYDASAAAFHATLQALDDTDGADQHPLQWLFELPAFSMLTTAERALVIPPEGSKGRAAHTSTEGTLVDARLVLEEATLHSGKRDRLQGLKLLFEWANMMQRDGREMQWVRQEVVDRLRAKVWMMSIEGDDEHQ</sequence>
<reference evidence="9 10" key="1">
    <citation type="submission" date="2016-03" db="EMBL/GenBank/DDBJ databases">
        <title>Comparative genomics of Pseudogymnoascus destructans, the fungus causing white-nose syndrome of bats.</title>
        <authorList>
            <person name="Palmer J.M."/>
            <person name="Drees K.P."/>
            <person name="Foster J.T."/>
            <person name="Lindner D.L."/>
        </authorList>
    </citation>
    <scope>NUCLEOTIDE SEQUENCE [LARGE SCALE GENOMIC DNA]</scope>
    <source>
        <strain evidence="9 10">UAMH 10579</strain>
    </source>
</reference>
<dbReference type="STRING" id="342668.A0A1B8GG04"/>
<feature type="domain" description="Anaphase-promoting complex subunit 1 beta-sandwich" evidence="8">
    <location>
        <begin position="1738"/>
        <end position="1824"/>
    </location>
</feature>
<dbReference type="Proteomes" id="UP000091956">
    <property type="component" value="Unassembled WGS sequence"/>
</dbReference>
<dbReference type="PANTHER" id="PTHR12827:SF3">
    <property type="entry name" value="ANAPHASE-PROMOTING COMPLEX SUBUNIT 1"/>
    <property type="match status" value="1"/>
</dbReference>
<keyword evidence="2" id="KW-0132">Cell division</keyword>
<keyword evidence="4" id="KW-0498">Mitosis</keyword>
<dbReference type="InterPro" id="IPR048971">
    <property type="entry name" value="Apc1_3rd"/>
</dbReference>
<dbReference type="PANTHER" id="PTHR12827">
    <property type="entry name" value="MEIOTIC CHECKPOINT REGULATOR TSG24 FAMILY MEMBER"/>
    <property type="match status" value="1"/>
</dbReference>
<dbReference type="FunFam" id="1.25.10.10:FF:000217">
    <property type="entry name" value="20S cyclosome subunit (APC1/BimE)"/>
    <property type="match status" value="1"/>
</dbReference>
<keyword evidence="10" id="KW-1185">Reference proteome</keyword>
<dbReference type="GeneID" id="28839623"/>
<dbReference type="FunFam" id="1.25.10.10:FF:000400">
    <property type="entry name" value="20S cyclosome subunit (APC1/BimE), putative"/>
    <property type="match status" value="1"/>
</dbReference>
<dbReference type="EMBL" id="KV460241">
    <property type="protein sequence ID" value="OBT94755.1"/>
    <property type="molecule type" value="Genomic_DNA"/>
</dbReference>
<evidence type="ECO:0000259" key="8">
    <source>
        <dbReference type="Pfam" id="PF21282"/>
    </source>
</evidence>
<proteinExistence type="inferred from homology"/>
<feature type="region of interest" description="Disordered" evidence="6">
    <location>
        <begin position="333"/>
        <end position="359"/>
    </location>
</feature>
<evidence type="ECO:0000259" key="7">
    <source>
        <dbReference type="Pfam" id="PF12859"/>
    </source>
</evidence>
<gene>
    <name evidence="9" type="primary">APC1</name>
    <name evidence="9" type="ORF">VE01_06237</name>
</gene>
<evidence type="ECO:0000313" key="9">
    <source>
        <dbReference type="EMBL" id="OBT94755.1"/>
    </source>
</evidence>
<dbReference type="GO" id="GO:0005680">
    <property type="term" value="C:anaphase-promoting complex"/>
    <property type="evidence" value="ECO:0007669"/>
    <property type="project" value="InterPro"/>
</dbReference>
<dbReference type="GO" id="GO:0060090">
    <property type="term" value="F:molecular adaptor activity"/>
    <property type="evidence" value="ECO:0007669"/>
    <property type="project" value="TreeGrafter"/>
</dbReference>
<feature type="region of interest" description="Disordered" evidence="6">
    <location>
        <begin position="94"/>
        <end position="120"/>
    </location>
</feature>
<dbReference type="Pfam" id="PF12859">
    <property type="entry name" value="ANAPC1"/>
    <property type="match status" value="1"/>
</dbReference>
<reference evidence="10" key="2">
    <citation type="journal article" date="2018" name="Nat. Commun.">
        <title>Extreme sensitivity to ultraviolet light in the fungal pathogen causing white-nose syndrome of bats.</title>
        <authorList>
            <person name="Palmer J.M."/>
            <person name="Drees K.P."/>
            <person name="Foster J.T."/>
            <person name="Lindner D.L."/>
        </authorList>
    </citation>
    <scope>NUCLEOTIDE SEQUENCE [LARGE SCALE GENOMIC DNA]</scope>
    <source>
        <strain evidence="10">UAMH 10579</strain>
    </source>
</reference>
<feature type="region of interest" description="Disordered" evidence="6">
    <location>
        <begin position="406"/>
        <end position="449"/>
    </location>
</feature>
<dbReference type="GO" id="GO:0070979">
    <property type="term" value="P:protein K11-linked ubiquitination"/>
    <property type="evidence" value="ECO:0007669"/>
    <property type="project" value="TreeGrafter"/>
</dbReference>